<dbReference type="GO" id="GO:0004553">
    <property type="term" value="F:hydrolase activity, hydrolyzing O-glycosyl compounds"/>
    <property type="evidence" value="ECO:0007669"/>
    <property type="project" value="InterPro"/>
</dbReference>
<sequence length="674" mass="74433">MTKQLASARVRTDRNALVRELEMLRAVYVLALIAFCVVAPPTASAQSAIQNPSDRASLSLNGEWQAIIDPYSTGDTTILGTPKDDGYFLDLKPDGEADLLEYDFDRAQTLTVPGDWRGQARELANYEGIVWYRKKFDASPKADRRYFIQFEAANYSSVVYLNGQLIGSHEGGFTPFSFEVTDKLVAGENSLVVKIDGERRSDRVPGIRMDWTNYTGVTRDVRLIETPVSFARNYQLSLADSEGKRISASVKVDGKPVPVRITIPALGIDWTGVPGADGLATTELMVDCLDLWRPDSPTLYDVSVTVGDEVVTDQIGFRHIAAVGDRLMLNGLPIFLRGISIHDEVIGVDGGRITTAAEAAALIDQAVELGANFIRLAHYPHNELILREADRRGLIVWSELPVYWGIDWSNPATLASAKQQYAEMIDRDFNRASILFWSVANETVNSSERLDFLSQLAADVRQRGGNRLIAAALLPDYSDEAVAKLVERVTGVVQGGVPEPYAVEIDDPLGEYIDVVSINQYYGWYYSRPIAQATGLPVADVREAVFKLIPNLRFSNAFGKPMIISELGAGALQGRRGEPDEIWTEDFQARFYRAQVGMMLGNPGLSGVSPWVLKDFRSPMRPLGGVQDGWNRKGLISETGERKLAFDVLKFFYRAYGTATRSALPPIPQCTASK</sequence>
<dbReference type="Gene3D" id="3.20.20.80">
    <property type="entry name" value="Glycosidases"/>
    <property type="match status" value="1"/>
</dbReference>
<keyword evidence="8" id="KW-1185">Reference proteome</keyword>
<dbReference type="SUPFAM" id="SSF51445">
    <property type="entry name" value="(Trans)glycosidases"/>
    <property type="match status" value="1"/>
</dbReference>
<keyword evidence="2" id="KW-0378">Hydrolase</keyword>
<evidence type="ECO:0000256" key="3">
    <source>
        <dbReference type="ARBA" id="ARBA00023295"/>
    </source>
</evidence>
<protein>
    <submittedName>
        <fullName evidence="7">Beta galactosidase jelly roll domain-containing protein</fullName>
    </submittedName>
</protein>
<evidence type="ECO:0000259" key="4">
    <source>
        <dbReference type="Pfam" id="PF00703"/>
    </source>
</evidence>
<dbReference type="SUPFAM" id="SSF49303">
    <property type="entry name" value="beta-Galactosidase/glucuronidase domain"/>
    <property type="match status" value="1"/>
</dbReference>
<dbReference type="PRINTS" id="PR00132">
    <property type="entry name" value="GLHYDRLASE2"/>
</dbReference>
<evidence type="ECO:0000259" key="5">
    <source>
        <dbReference type="Pfam" id="PF02836"/>
    </source>
</evidence>
<dbReference type="InterPro" id="IPR051913">
    <property type="entry name" value="GH2_Domain-Containing"/>
</dbReference>
<dbReference type="EMBL" id="JABWTA010000001">
    <property type="protein sequence ID" value="NVE94364.1"/>
    <property type="molecule type" value="Genomic_DNA"/>
</dbReference>
<gene>
    <name evidence="7" type="ORF">HUO12_05560</name>
</gene>
<comment type="similarity">
    <text evidence="1">Belongs to the glycosyl hydrolase 2 family.</text>
</comment>
<evidence type="ECO:0000256" key="1">
    <source>
        <dbReference type="ARBA" id="ARBA00007401"/>
    </source>
</evidence>
<dbReference type="RefSeq" id="WP_176272647.1">
    <property type="nucleotide sequence ID" value="NZ_JABWTA010000001.1"/>
</dbReference>
<feature type="domain" description="Glycoside hydrolase family 2 immunoglobulin-like beta-sandwich" evidence="4">
    <location>
        <begin position="246"/>
        <end position="318"/>
    </location>
</feature>
<dbReference type="InterPro" id="IPR013783">
    <property type="entry name" value="Ig-like_fold"/>
</dbReference>
<evidence type="ECO:0000259" key="6">
    <source>
        <dbReference type="Pfam" id="PF02837"/>
    </source>
</evidence>
<feature type="domain" description="Glycosyl hydrolases family 2 sugar binding" evidence="6">
    <location>
        <begin position="100"/>
        <end position="227"/>
    </location>
</feature>
<dbReference type="InterPro" id="IPR006103">
    <property type="entry name" value="Glyco_hydro_2_cat"/>
</dbReference>
<dbReference type="PANTHER" id="PTHR42732">
    <property type="entry name" value="BETA-GALACTOSIDASE"/>
    <property type="match status" value="1"/>
</dbReference>
<reference evidence="7 8" key="1">
    <citation type="submission" date="2020-06" db="EMBL/GenBank/DDBJ databases">
        <title>Altererythrobacter lutimaris sp. nov., a marine bacterium isolated from a tidal flat.</title>
        <authorList>
            <person name="Kim D."/>
            <person name="Yoo Y."/>
            <person name="Kim J.-J."/>
        </authorList>
    </citation>
    <scope>NUCLEOTIDE SEQUENCE [LARGE SCALE GENOMIC DNA]</scope>
    <source>
        <strain evidence="7 8">JGD-16</strain>
    </source>
</reference>
<dbReference type="SUPFAM" id="SSF49785">
    <property type="entry name" value="Galactose-binding domain-like"/>
    <property type="match status" value="1"/>
</dbReference>
<dbReference type="InterPro" id="IPR036156">
    <property type="entry name" value="Beta-gal/glucu_dom_sf"/>
</dbReference>
<dbReference type="InterPro" id="IPR006102">
    <property type="entry name" value="Ig-like_GH2"/>
</dbReference>
<dbReference type="Pfam" id="PF00703">
    <property type="entry name" value="Glyco_hydro_2"/>
    <property type="match status" value="1"/>
</dbReference>
<dbReference type="Gene3D" id="2.60.40.10">
    <property type="entry name" value="Immunoglobulins"/>
    <property type="match status" value="1"/>
</dbReference>
<evidence type="ECO:0000313" key="7">
    <source>
        <dbReference type="EMBL" id="NVE94364.1"/>
    </source>
</evidence>
<dbReference type="AlphaFoldDB" id="A0A850H581"/>
<dbReference type="InterPro" id="IPR006101">
    <property type="entry name" value="Glyco_hydro_2"/>
</dbReference>
<accession>A0A850H581</accession>
<dbReference type="Pfam" id="PF02837">
    <property type="entry name" value="Glyco_hydro_2_N"/>
    <property type="match status" value="1"/>
</dbReference>
<feature type="domain" description="Glycoside hydrolase family 2 catalytic" evidence="5">
    <location>
        <begin position="325"/>
        <end position="591"/>
    </location>
</feature>
<dbReference type="Pfam" id="PF02836">
    <property type="entry name" value="Glyco_hydro_2_C"/>
    <property type="match status" value="1"/>
</dbReference>
<organism evidence="7 8">
    <name type="scientific">Altererythrobacter lutimaris</name>
    <dbReference type="NCBI Taxonomy" id="2743979"/>
    <lineage>
        <taxon>Bacteria</taxon>
        <taxon>Pseudomonadati</taxon>
        <taxon>Pseudomonadota</taxon>
        <taxon>Alphaproteobacteria</taxon>
        <taxon>Sphingomonadales</taxon>
        <taxon>Erythrobacteraceae</taxon>
        <taxon>Altererythrobacter</taxon>
    </lineage>
</organism>
<dbReference type="InterPro" id="IPR008979">
    <property type="entry name" value="Galactose-bd-like_sf"/>
</dbReference>
<proteinExistence type="inferred from homology"/>
<dbReference type="GO" id="GO:0005975">
    <property type="term" value="P:carbohydrate metabolic process"/>
    <property type="evidence" value="ECO:0007669"/>
    <property type="project" value="InterPro"/>
</dbReference>
<dbReference type="Gene3D" id="2.60.120.260">
    <property type="entry name" value="Galactose-binding domain-like"/>
    <property type="match status" value="1"/>
</dbReference>
<dbReference type="PANTHER" id="PTHR42732:SF1">
    <property type="entry name" value="BETA-MANNOSIDASE"/>
    <property type="match status" value="1"/>
</dbReference>
<evidence type="ECO:0000313" key="8">
    <source>
        <dbReference type="Proteomes" id="UP000546031"/>
    </source>
</evidence>
<evidence type="ECO:0000256" key="2">
    <source>
        <dbReference type="ARBA" id="ARBA00022801"/>
    </source>
</evidence>
<comment type="caution">
    <text evidence="7">The sequence shown here is derived from an EMBL/GenBank/DDBJ whole genome shotgun (WGS) entry which is preliminary data.</text>
</comment>
<dbReference type="InterPro" id="IPR006104">
    <property type="entry name" value="Glyco_hydro_2_N"/>
</dbReference>
<keyword evidence="3" id="KW-0326">Glycosidase</keyword>
<name>A0A850H581_9SPHN</name>
<dbReference type="Proteomes" id="UP000546031">
    <property type="component" value="Unassembled WGS sequence"/>
</dbReference>
<dbReference type="InterPro" id="IPR017853">
    <property type="entry name" value="GH"/>
</dbReference>